<proteinExistence type="predicted"/>
<name>A0A263CXL1_9PSEU</name>
<accession>A0A263CXL1</accession>
<keyword evidence="2" id="KW-1185">Reference proteome</keyword>
<dbReference type="Proteomes" id="UP000242444">
    <property type="component" value="Unassembled WGS sequence"/>
</dbReference>
<dbReference type="OrthoDB" id="3215237at2"/>
<dbReference type="Gene3D" id="1.25.40.10">
    <property type="entry name" value="Tetratricopeptide repeat domain"/>
    <property type="match status" value="1"/>
</dbReference>
<dbReference type="EMBL" id="NKYE01000017">
    <property type="protein sequence ID" value="OZM70884.1"/>
    <property type="molecule type" value="Genomic_DNA"/>
</dbReference>
<evidence type="ECO:0000313" key="1">
    <source>
        <dbReference type="EMBL" id="OZM70884.1"/>
    </source>
</evidence>
<comment type="caution">
    <text evidence="1">The sequence shown here is derived from an EMBL/GenBank/DDBJ whole genome shotgun (WGS) entry which is preliminary data.</text>
</comment>
<gene>
    <name evidence="1" type="ORF">CFN78_23485</name>
</gene>
<reference evidence="1 2" key="1">
    <citation type="submission" date="2017-07" db="EMBL/GenBank/DDBJ databases">
        <title>Amycolatopsis antarcticus sp. nov., isolated from the surface of an Antarcticus brown macroalga.</title>
        <authorList>
            <person name="Wang J."/>
            <person name="Leiva S."/>
            <person name="Huang J."/>
            <person name="Huang Y."/>
        </authorList>
    </citation>
    <scope>NUCLEOTIDE SEQUENCE [LARGE SCALE GENOMIC DNA]</scope>
    <source>
        <strain evidence="1 2">AU-G6</strain>
    </source>
</reference>
<dbReference type="AlphaFoldDB" id="A0A263CXL1"/>
<evidence type="ECO:0008006" key="3">
    <source>
        <dbReference type="Google" id="ProtNLM"/>
    </source>
</evidence>
<protein>
    <recommendedName>
        <fullName evidence="3">Tetratrico peptide repeat group 5 domain-containing protein</fullName>
    </recommendedName>
</protein>
<dbReference type="InParanoid" id="A0A263CXL1"/>
<dbReference type="SUPFAM" id="SSF48452">
    <property type="entry name" value="TPR-like"/>
    <property type="match status" value="1"/>
</dbReference>
<sequence>MDDDSMARELLEAPELPEGIEFSELDEEARRDLRTLPKALAETVGKHLIAAGGLLDSDPDRALLHAQYAKAKASRVPVVREALGLVAYHSGRWQEALSELRAVRRMTRTDTHLAVIADAERAIGRPERALDLTKEANLEALPKAIQIELKIVAAGARRDMGQLDAAVVSLQGKDLDDKLREPWSARLFYAYADNLAAVGRAEEAVQWFLHAADADVEDETDAPERAAEIADE</sequence>
<evidence type="ECO:0000313" key="2">
    <source>
        <dbReference type="Proteomes" id="UP000242444"/>
    </source>
</evidence>
<organism evidence="1 2">
    <name type="scientific">Amycolatopsis antarctica</name>
    <dbReference type="NCBI Taxonomy" id="1854586"/>
    <lineage>
        <taxon>Bacteria</taxon>
        <taxon>Bacillati</taxon>
        <taxon>Actinomycetota</taxon>
        <taxon>Actinomycetes</taxon>
        <taxon>Pseudonocardiales</taxon>
        <taxon>Pseudonocardiaceae</taxon>
        <taxon>Amycolatopsis</taxon>
    </lineage>
</organism>
<dbReference type="InterPro" id="IPR011990">
    <property type="entry name" value="TPR-like_helical_dom_sf"/>
</dbReference>